<dbReference type="SUPFAM" id="SSF52309">
    <property type="entry name" value="N-(deoxy)ribosyltransferase-like"/>
    <property type="match status" value="1"/>
</dbReference>
<dbReference type="PANTHER" id="PTHR46797:SF1">
    <property type="entry name" value="METHYLPHOSPHONATE SYNTHASE"/>
    <property type="match status" value="1"/>
</dbReference>
<dbReference type="Pfam" id="PF01381">
    <property type="entry name" value="HTH_3"/>
    <property type="match status" value="1"/>
</dbReference>
<dbReference type="InterPro" id="IPR010982">
    <property type="entry name" value="Lambda_DNA-bd_dom_sf"/>
</dbReference>
<name>Q1ISM5_KORVE</name>
<dbReference type="CDD" id="cd00093">
    <property type="entry name" value="HTH_XRE"/>
    <property type="match status" value="1"/>
</dbReference>
<dbReference type="InterPro" id="IPR001387">
    <property type="entry name" value="Cro/C1-type_HTH"/>
</dbReference>
<keyword evidence="4" id="KW-1185">Reference proteome</keyword>
<dbReference type="HOGENOM" id="CLU_820804_0_0_0"/>
<dbReference type="GO" id="GO:0003700">
    <property type="term" value="F:DNA-binding transcription factor activity"/>
    <property type="evidence" value="ECO:0007669"/>
    <property type="project" value="TreeGrafter"/>
</dbReference>
<dbReference type="OrthoDB" id="9814553at2"/>
<evidence type="ECO:0000256" key="1">
    <source>
        <dbReference type="ARBA" id="ARBA00023125"/>
    </source>
</evidence>
<gene>
    <name evidence="3" type="ordered locus">Acid345_1122</name>
</gene>
<feature type="domain" description="HTH cro/C1-type" evidence="2">
    <location>
        <begin position="226"/>
        <end position="283"/>
    </location>
</feature>
<dbReference type="InterPro" id="IPR050807">
    <property type="entry name" value="TransReg_Diox_bact_type"/>
</dbReference>
<sequence>MDQETKSLALRKRIQQHFQTESAEQIVENSRRLVGATDPHGFGAISIEPENPILVHPSPKSVPLNAYLASALTGLDEVERSLIIHLSDVVALVCRSVDIDLYEPRKSTDPVHHADVSATEVFITDRKRVVSSDLLIHLCHFPSTGSGEELSFAYESLVPIILIAPGERSVSRMVTGIPSLKIDIRYREPEHLRAMLEERLIEIRPFLEQRKLTIDGFSQNIVGSRIRELRLEAGLSLGDLAKRVGLTEQGLQNIEENVDTISNPGLTVLRWIATALKTTVAELVDPDYAENVIAGIRSTFNERASAIAARFSGISQKDKRALLRRYLHRTLVLLDEEE</sequence>
<dbReference type="AlphaFoldDB" id="Q1ISM5"/>
<dbReference type="Gene3D" id="1.10.260.40">
    <property type="entry name" value="lambda repressor-like DNA-binding domains"/>
    <property type="match status" value="1"/>
</dbReference>
<dbReference type="EnsemblBacteria" id="ABF40125">
    <property type="protein sequence ID" value="ABF40125"/>
    <property type="gene ID" value="Acid345_1122"/>
</dbReference>
<organism evidence="3 4">
    <name type="scientific">Koribacter versatilis (strain Ellin345)</name>
    <dbReference type="NCBI Taxonomy" id="204669"/>
    <lineage>
        <taxon>Bacteria</taxon>
        <taxon>Pseudomonadati</taxon>
        <taxon>Acidobacteriota</taxon>
        <taxon>Terriglobia</taxon>
        <taxon>Terriglobales</taxon>
        <taxon>Candidatus Korobacteraceae</taxon>
        <taxon>Candidatus Korobacter</taxon>
    </lineage>
</organism>
<keyword evidence="1" id="KW-0238">DNA-binding</keyword>
<accession>Q1ISM5</accession>
<dbReference type="PANTHER" id="PTHR46797">
    <property type="entry name" value="HTH-TYPE TRANSCRIPTIONAL REGULATOR"/>
    <property type="match status" value="1"/>
</dbReference>
<proteinExistence type="predicted"/>
<evidence type="ECO:0000259" key="2">
    <source>
        <dbReference type="PROSITE" id="PS50943"/>
    </source>
</evidence>
<dbReference type="SUPFAM" id="SSF47413">
    <property type="entry name" value="lambda repressor-like DNA-binding domains"/>
    <property type="match status" value="1"/>
</dbReference>
<evidence type="ECO:0000313" key="4">
    <source>
        <dbReference type="Proteomes" id="UP000002432"/>
    </source>
</evidence>
<evidence type="ECO:0000313" key="3">
    <source>
        <dbReference type="EMBL" id="ABF40125.1"/>
    </source>
</evidence>
<reference evidence="3 4" key="1">
    <citation type="journal article" date="2009" name="Appl. Environ. Microbiol.">
        <title>Three genomes from the phylum Acidobacteria provide insight into the lifestyles of these microorganisms in soils.</title>
        <authorList>
            <person name="Ward N.L."/>
            <person name="Challacombe J.F."/>
            <person name="Janssen P.H."/>
            <person name="Henrissat B."/>
            <person name="Coutinho P.M."/>
            <person name="Wu M."/>
            <person name="Xie G."/>
            <person name="Haft D.H."/>
            <person name="Sait M."/>
            <person name="Badger J."/>
            <person name="Barabote R.D."/>
            <person name="Bradley B."/>
            <person name="Brettin T.S."/>
            <person name="Brinkac L.M."/>
            <person name="Bruce D."/>
            <person name="Creasy T."/>
            <person name="Daugherty S.C."/>
            <person name="Davidsen T.M."/>
            <person name="DeBoy R.T."/>
            <person name="Detter J.C."/>
            <person name="Dodson R.J."/>
            <person name="Durkin A.S."/>
            <person name="Ganapathy A."/>
            <person name="Gwinn-Giglio M."/>
            <person name="Han C.S."/>
            <person name="Khouri H."/>
            <person name="Kiss H."/>
            <person name="Kothari S.P."/>
            <person name="Madupu R."/>
            <person name="Nelson K.E."/>
            <person name="Nelson W.C."/>
            <person name="Paulsen I."/>
            <person name="Penn K."/>
            <person name="Ren Q."/>
            <person name="Rosovitz M.J."/>
            <person name="Selengut J.D."/>
            <person name="Shrivastava S."/>
            <person name="Sullivan S.A."/>
            <person name="Tapia R."/>
            <person name="Thompson L.S."/>
            <person name="Watkins K.L."/>
            <person name="Yang Q."/>
            <person name="Yu C."/>
            <person name="Zafar N."/>
            <person name="Zhou L."/>
            <person name="Kuske C.R."/>
        </authorList>
    </citation>
    <scope>NUCLEOTIDE SEQUENCE [LARGE SCALE GENOMIC DNA]</scope>
    <source>
        <strain evidence="3 4">Ellin345</strain>
    </source>
</reference>
<dbReference type="SMART" id="SM00530">
    <property type="entry name" value="HTH_XRE"/>
    <property type="match status" value="1"/>
</dbReference>
<dbReference type="GO" id="GO:0005829">
    <property type="term" value="C:cytosol"/>
    <property type="evidence" value="ECO:0007669"/>
    <property type="project" value="TreeGrafter"/>
</dbReference>
<dbReference type="RefSeq" id="WP_011521927.1">
    <property type="nucleotide sequence ID" value="NC_008009.1"/>
</dbReference>
<dbReference type="STRING" id="204669.Acid345_1122"/>
<dbReference type="GO" id="GO:0003677">
    <property type="term" value="F:DNA binding"/>
    <property type="evidence" value="ECO:0007669"/>
    <property type="project" value="UniProtKB-KW"/>
</dbReference>
<dbReference type="KEGG" id="aba:Acid345_1122"/>
<dbReference type="eggNOG" id="COG1476">
    <property type="taxonomic scope" value="Bacteria"/>
</dbReference>
<dbReference type="PROSITE" id="PS50943">
    <property type="entry name" value="HTH_CROC1"/>
    <property type="match status" value="1"/>
</dbReference>
<protein>
    <submittedName>
        <fullName evidence="3">Transcriptional regulator, XRE family</fullName>
    </submittedName>
</protein>
<dbReference type="Proteomes" id="UP000002432">
    <property type="component" value="Chromosome"/>
</dbReference>
<dbReference type="EMBL" id="CP000360">
    <property type="protein sequence ID" value="ABF40125.1"/>
    <property type="molecule type" value="Genomic_DNA"/>
</dbReference>
<dbReference type="Gene3D" id="3.40.50.450">
    <property type="match status" value="1"/>
</dbReference>